<comment type="caution">
    <text evidence="2">The sequence shown here is derived from an EMBL/GenBank/DDBJ whole genome shotgun (WGS) entry which is preliminary data.</text>
</comment>
<keyword evidence="1" id="KW-0732">Signal</keyword>
<evidence type="ECO:0000313" key="2">
    <source>
        <dbReference type="EMBL" id="TYB76004.1"/>
    </source>
</evidence>
<keyword evidence="3" id="KW-1185">Reference proteome</keyword>
<dbReference type="AlphaFoldDB" id="A0A8H2QLU3"/>
<feature type="signal peptide" evidence="1">
    <location>
        <begin position="1"/>
        <end position="18"/>
    </location>
</feature>
<feature type="chain" id="PRO_5034019040" description="DUF4097 domain-containing protein" evidence="1">
    <location>
        <begin position="19"/>
        <end position="207"/>
    </location>
</feature>
<reference evidence="2 3" key="1">
    <citation type="submission" date="2019-08" db="EMBL/GenBank/DDBJ databases">
        <title>Genomes of Antarctic Bizionia species.</title>
        <authorList>
            <person name="Bowman J.P."/>
        </authorList>
    </citation>
    <scope>NUCLEOTIDE SEQUENCE [LARGE SCALE GENOMIC DNA]</scope>
    <source>
        <strain evidence="2 3">HFD</strain>
    </source>
</reference>
<dbReference type="RefSeq" id="WP_148369358.1">
    <property type="nucleotide sequence ID" value="NZ_VSKM01000005.1"/>
</dbReference>
<gene>
    <name evidence="2" type="ORF">ES676_06015</name>
</gene>
<organism evidence="2 3">
    <name type="scientific">Bizionia saleffrena</name>
    <dbReference type="NCBI Taxonomy" id="291189"/>
    <lineage>
        <taxon>Bacteria</taxon>
        <taxon>Pseudomonadati</taxon>
        <taxon>Bacteroidota</taxon>
        <taxon>Flavobacteriia</taxon>
        <taxon>Flavobacteriales</taxon>
        <taxon>Flavobacteriaceae</taxon>
        <taxon>Bizionia</taxon>
    </lineage>
</organism>
<sequence>MKPVIILLFLFISLQLSAQKKVEETFSATAINNVVINGNYIFKIDLQTRRSNSIHLITKIEGEYTPEITVAHEIKDSTLYIGSVFRPSFALHNDKLSAHKVVSIEIVLEIPEGLKVYLKSDIGSAKIKGKYAFITAELSQGNCFLNNFIGSGLINTINGNVTIETNYAQVKAHTKYGTLTKESLIYGDNTIEINSINGDINLKKIEK</sequence>
<evidence type="ECO:0008006" key="4">
    <source>
        <dbReference type="Google" id="ProtNLM"/>
    </source>
</evidence>
<protein>
    <recommendedName>
        <fullName evidence="4">DUF4097 domain-containing protein</fullName>
    </recommendedName>
</protein>
<evidence type="ECO:0000256" key="1">
    <source>
        <dbReference type="SAM" id="SignalP"/>
    </source>
</evidence>
<accession>A0A8H2QLU3</accession>
<dbReference type="EMBL" id="VSKM01000005">
    <property type="protein sequence ID" value="TYB76004.1"/>
    <property type="molecule type" value="Genomic_DNA"/>
</dbReference>
<name>A0A8H2QLU3_9FLAO</name>
<evidence type="ECO:0000313" key="3">
    <source>
        <dbReference type="Proteomes" id="UP000323324"/>
    </source>
</evidence>
<dbReference type="Proteomes" id="UP000323324">
    <property type="component" value="Unassembled WGS sequence"/>
</dbReference>
<proteinExistence type="predicted"/>